<dbReference type="AlphaFoldDB" id="A0A931J4K7"/>
<sequence>MQLPQYQPESPLDPLSDDELSALDDQLADLPGDGALNIEALDGYLCGLLLSPRPLAERPGADWLPLIWGSESAEADPFASGKQRKRLVLAVLRHLRALDHELHQNPQAWEPILSVAEDDEGEWVDALDWCAGFMLAVDLDAQAWAARFQDPEWAELLAPIALLGADEETLTEADRARLDDLSELDALSRSVPEAVLGMAAR</sequence>
<dbReference type="InterPro" id="IPR036255">
    <property type="entry name" value="YgfB-like_sf"/>
</dbReference>
<name>A0A931J4K7_9BURK</name>
<accession>A0A931J4K7</accession>
<reference evidence="1" key="1">
    <citation type="submission" date="2020-12" db="EMBL/GenBank/DDBJ databases">
        <title>The genome sequence of Inhella sp. 1Y17.</title>
        <authorList>
            <person name="Liu Y."/>
        </authorList>
    </citation>
    <scope>NUCLEOTIDE SEQUENCE</scope>
    <source>
        <strain evidence="1">1Y17</strain>
    </source>
</reference>
<proteinExistence type="predicted"/>
<organism evidence="1 2">
    <name type="scientific">Inhella proteolytica</name>
    <dbReference type="NCBI Taxonomy" id="2795029"/>
    <lineage>
        <taxon>Bacteria</taxon>
        <taxon>Pseudomonadati</taxon>
        <taxon>Pseudomonadota</taxon>
        <taxon>Betaproteobacteria</taxon>
        <taxon>Burkholderiales</taxon>
        <taxon>Sphaerotilaceae</taxon>
        <taxon>Inhella</taxon>
    </lineage>
</organism>
<evidence type="ECO:0000313" key="1">
    <source>
        <dbReference type="EMBL" id="MBH9576045.1"/>
    </source>
</evidence>
<dbReference type="Gene3D" id="1.20.120.740">
    <property type="entry name" value="YgfB uncharacterised protein family UPF0149, PF03695"/>
    <property type="match status" value="1"/>
</dbReference>
<dbReference type="RefSeq" id="WP_198109658.1">
    <property type="nucleotide sequence ID" value="NZ_JAEDAK010000002.1"/>
</dbReference>
<dbReference type="InterPro" id="IPR011978">
    <property type="entry name" value="YgfB-like"/>
</dbReference>
<dbReference type="EMBL" id="JAEDAK010000002">
    <property type="protein sequence ID" value="MBH9576045.1"/>
    <property type="molecule type" value="Genomic_DNA"/>
</dbReference>
<gene>
    <name evidence="1" type="ORF">I7X39_03915</name>
</gene>
<dbReference type="SUPFAM" id="SSF101327">
    <property type="entry name" value="YgfB-like"/>
    <property type="match status" value="1"/>
</dbReference>
<dbReference type="Pfam" id="PF03695">
    <property type="entry name" value="UPF0149"/>
    <property type="match status" value="1"/>
</dbReference>
<dbReference type="Proteomes" id="UP000613266">
    <property type="component" value="Unassembled WGS sequence"/>
</dbReference>
<protein>
    <submittedName>
        <fullName evidence="1">UPF0149 family protein</fullName>
    </submittedName>
</protein>
<comment type="caution">
    <text evidence="1">The sequence shown here is derived from an EMBL/GenBank/DDBJ whole genome shotgun (WGS) entry which is preliminary data.</text>
</comment>
<evidence type="ECO:0000313" key="2">
    <source>
        <dbReference type="Proteomes" id="UP000613266"/>
    </source>
</evidence>
<keyword evidence="2" id="KW-1185">Reference proteome</keyword>
<dbReference type="NCBIfam" id="TIGR02292">
    <property type="entry name" value="ygfB_yecA"/>
    <property type="match status" value="1"/>
</dbReference>